<gene>
    <name evidence="2" type="ORF">pipiens_015640</name>
</gene>
<evidence type="ECO:0000313" key="2">
    <source>
        <dbReference type="EMBL" id="KAL1378344.1"/>
    </source>
</evidence>
<proteinExistence type="predicted"/>
<name>A0ABD1CPK6_CULPP</name>
<dbReference type="EMBL" id="JBEHCU010010360">
    <property type="protein sequence ID" value="KAL1378344.1"/>
    <property type="molecule type" value="Genomic_DNA"/>
</dbReference>
<dbReference type="Proteomes" id="UP001562425">
    <property type="component" value="Unassembled WGS sequence"/>
</dbReference>
<comment type="caution">
    <text evidence="2">The sequence shown here is derived from an EMBL/GenBank/DDBJ whole genome shotgun (WGS) entry which is preliminary data.</text>
</comment>
<sequence length="219" mass="24343">MASSGGGMYAFPPTLDPSWSLKGSSRYVTVQAPNKGSLATVNIFLVTKSIRACATVEDIRKNFKAGTYTVRVPNEAQAKQLKDKLTVLGDQITKVEKCFEKSSMQIEYLTKELENKQHYITLLEQKVKTLTSNTNSNMTPNEERRPMPTKRDRSSEAKKNDELDSDDSNRSRSPAPKTLAIETTTTSKDDLISLSETIYVEVESSSSMEFDPNSISPNS</sequence>
<organism evidence="2 3">
    <name type="scientific">Culex pipiens pipiens</name>
    <name type="common">Northern house mosquito</name>
    <dbReference type="NCBI Taxonomy" id="38569"/>
    <lineage>
        <taxon>Eukaryota</taxon>
        <taxon>Metazoa</taxon>
        <taxon>Ecdysozoa</taxon>
        <taxon>Arthropoda</taxon>
        <taxon>Hexapoda</taxon>
        <taxon>Insecta</taxon>
        <taxon>Pterygota</taxon>
        <taxon>Neoptera</taxon>
        <taxon>Endopterygota</taxon>
        <taxon>Diptera</taxon>
        <taxon>Nematocera</taxon>
        <taxon>Culicoidea</taxon>
        <taxon>Culicidae</taxon>
        <taxon>Culicinae</taxon>
        <taxon>Culicini</taxon>
        <taxon>Culex</taxon>
        <taxon>Culex</taxon>
    </lineage>
</organism>
<evidence type="ECO:0000313" key="3">
    <source>
        <dbReference type="Proteomes" id="UP001562425"/>
    </source>
</evidence>
<dbReference type="AlphaFoldDB" id="A0ABD1CPK6"/>
<feature type="region of interest" description="Disordered" evidence="1">
    <location>
        <begin position="130"/>
        <end position="193"/>
    </location>
</feature>
<keyword evidence="3" id="KW-1185">Reference proteome</keyword>
<reference evidence="2 3" key="1">
    <citation type="submission" date="2024-05" db="EMBL/GenBank/DDBJ databases">
        <title>Culex pipiens pipiens assembly and annotation.</title>
        <authorList>
            <person name="Alout H."/>
            <person name="Durand T."/>
        </authorList>
    </citation>
    <scope>NUCLEOTIDE SEQUENCE [LARGE SCALE GENOMIC DNA]</scope>
    <source>
        <strain evidence="2">HA-2024</strain>
        <tissue evidence="2">Whole body</tissue>
    </source>
</reference>
<protein>
    <submittedName>
        <fullName evidence="2">Uncharacterized protein</fullName>
    </submittedName>
</protein>
<accession>A0ABD1CPK6</accession>
<feature type="compositionally biased region" description="Basic and acidic residues" evidence="1">
    <location>
        <begin position="141"/>
        <end position="170"/>
    </location>
</feature>
<evidence type="ECO:0000256" key="1">
    <source>
        <dbReference type="SAM" id="MobiDB-lite"/>
    </source>
</evidence>
<feature type="compositionally biased region" description="Polar residues" evidence="1">
    <location>
        <begin position="130"/>
        <end position="140"/>
    </location>
</feature>